<evidence type="ECO:0000313" key="3">
    <source>
        <dbReference type="Proteomes" id="UP000607653"/>
    </source>
</evidence>
<comment type="caution">
    <text evidence="2">The sequence shown here is derived from an EMBL/GenBank/DDBJ whole genome shotgun (WGS) entry which is preliminary data.</text>
</comment>
<evidence type="ECO:0000256" key="1">
    <source>
        <dbReference type="SAM" id="MobiDB-lite"/>
    </source>
</evidence>
<evidence type="ECO:0000313" key="2">
    <source>
        <dbReference type="EMBL" id="DAD45938.1"/>
    </source>
</evidence>
<dbReference type="Proteomes" id="UP000607653">
    <property type="component" value="Unassembled WGS sequence"/>
</dbReference>
<dbReference type="EMBL" id="DUZY01000007">
    <property type="protein sequence ID" value="DAD45938.1"/>
    <property type="molecule type" value="Genomic_DNA"/>
</dbReference>
<proteinExistence type="predicted"/>
<gene>
    <name evidence="2" type="ORF">HUJ06_004168</name>
</gene>
<dbReference type="AlphaFoldDB" id="A0A822ZVJ6"/>
<organism evidence="2 3">
    <name type="scientific">Nelumbo nucifera</name>
    <name type="common">Sacred lotus</name>
    <dbReference type="NCBI Taxonomy" id="4432"/>
    <lineage>
        <taxon>Eukaryota</taxon>
        <taxon>Viridiplantae</taxon>
        <taxon>Streptophyta</taxon>
        <taxon>Embryophyta</taxon>
        <taxon>Tracheophyta</taxon>
        <taxon>Spermatophyta</taxon>
        <taxon>Magnoliopsida</taxon>
        <taxon>Proteales</taxon>
        <taxon>Nelumbonaceae</taxon>
        <taxon>Nelumbo</taxon>
    </lineage>
</organism>
<name>A0A822ZVJ6_NELNU</name>
<sequence>MVAGFLRQDGSGEGVSHAIDVDEGDSGEDI</sequence>
<protein>
    <submittedName>
        <fullName evidence="2">Uncharacterized protein</fullName>
    </submittedName>
</protein>
<accession>A0A822ZVJ6</accession>
<keyword evidence="3" id="KW-1185">Reference proteome</keyword>
<reference evidence="2 3" key="1">
    <citation type="journal article" date="2020" name="Mol. Biol. Evol.">
        <title>Distinct Expression and Methylation Patterns for Genes with Different Fates following a Single Whole-Genome Duplication in Flowering Plants.</title>
        <authorList>
            <person name="Shi T."/>
            <person name="Rahmani R.S."/>
            <person name="Gugger P.F."/>
            <person name="Wang M."/>
            <person name="Li H."/>
            <person name="Zhang Y."/>
            <person name="Li Z."/>
            <person name="Wang Q."/>
            <person name="Van de Peer Y."/>
            <person name="Marchal K."/>
            <person name="Chen J."/>
        </authorList>
    </citation>
    <scope>NUCLEOTIDE SEQUENCE [LARGE SCALE GENOMIC DNA]</scope>
    <source>
        <tissue evidence="2">Leaf</tissue>
    </source>
</reference>
<feature type="region of interest" description="Disordered" evidence="1">
    <location>
        <begin position="1"/>
        <end position="30"/>
    </location>
</feature>
<feature type="compositionally biased region" description="Acidic residues" evidence="1">
    <location>
        <begin position="21"/>
        <end position="30"/>
    </location>
</feature>